<organism evidence="1 2">
    <name type="scientific">Microbotryum silenes-dioicae</name>
    <dbReference type="NCBI Taxonomy" id="796604"/>
    <lineage>
        <taxon>Eukaryota</taxon>
        <taxon>Fungi</taxon>
        <taxon>Dikarya</taxon>
        <taxon>Basidiomycota</taxon>
        <taxon>Pucciniomycotina</taxon>
        <taxon>Microbotryomycetes</taxon>
        <taxon>Microbotryales</taxon>
        <taxon>Microbotryaceae</taxon>
        <taxon>Microbotryum</taxon>
    </lineage>
</organism>
<accession>A0A2X0MQV8</accession>
<gene>
    <name evidence="1" type="primary">BQ5605_C040g11900</name>
    <name evidence="1" type="ORF">BQ5605_C040G11900</name>
</gene>
<dbReference type="AlphaFoldDB" id="A0A2X0MQV8"/>
<proteinExistence type="predicted"/>
<evidence type="ECO:0000313" key="2">
    <source>
        <dbReference type="Proteomes" id="UP000249464"/>
    </source>
</evidence>
<name>A0A2X0MQV8_9BASI</name>
<dbReference type="EMBL" id="FQNC01000118">
    <property type="protein sequence ID" value="SGZ32671.1"/>
    <property type="molecule type" value="Genomic_DNA"/>
</dbReference>
<sequence length="95" mass="10248">MLVYPLQAALQAATCSKTAILGRRSRNRTVNTPTAVSSISSQASYYALLDSKCSWFNANGGIGWFAHIYSDDSLPGWGLLNNGNLKFPFAPKSSC</sequence>
<evidence type="ECO:0000313" key="1">
    <source>
        <dbReference type="EMBL" id="SGZ32671.1"/>
    </source>
</evidence>
<keyword evidence="2" id="KW-1185">Reference proteome</keyword>
<protein>
    <submittedName>
        <fullName evidence="1">BQ5605_C040g11900 protein</fullName>
    </submittedName>
</protein>
<reference evidence="1 2" key="1">
    <citation type="submission" date="2016-11" db="EMBL/GenBank/DDBJ databases">
        <authorList>
            <person name="Jaros S."/>
            <person name="Januszkiewicz K."/>
            <person name="Wedrychowicz H."/>
        </authorList>
    </citation>
    <scope>NUCLEOTIDE SEQUENCE [LARGE SCALE GENOMIC DNA]</scope>
</reference>
<dbReference type="Proteomes" id="UP000249464">
    <property type="component" value="Unassembled WGS sequence"/>
</dbReference>